<evidence type="ECO:0000259" key="7">
    <source>
        <dbReference type="Pfam" id="PF00408"/>
    </source>
</evidence>
<accession>A0A3B0WQA2</accession>
<dbReference type="Gene3D" id="3.30.310.50">
    <property type="entry name" value="Alpha-D-phosphohexomutase, C-terminal domain"/>
    <property type="match status" value="1"/>
</dbReference>
<gene>
    <name evidence="11" type="ORF">MNBD_GAMMA05-1779</name>
</gene>
<evidence type="ECO:0000256" key="4">
    <source>
        <dbReference type="ARBA" id="ARBA00022723"/>
    </source>
</evidence>
<dbReference type="GO" id="GO:0004614">
    <property type="term" value="F:phosphoglucomutase activity"/>
    <property type="evidence" value="ECO:0007669"/>
    <property type="project" value="UniProtKB-EC"/>
</dbReference>
<dbReference type="PROSITE" id="PS00710">
    <property type="entry name" value="PGM_PMM"/>
    <property type="match status" value="1"/>
</dbReference>
<dbReference type="EC" id="5.4.2.2" evidence="11"/>
<dbReference type="Pfam" id="PF00408">
    <property type="entry name" value="PGM_PMM_IV"/>
    <property type="match status" value="1"/>
</dbReference>
<dbReference type="SUPFAM" id="SSF55957">
    <property type="entry name" value="Phosphoglucomutase, C-terminal domain"/>
    <property type="match status" value="1"/>
</dbReference>
<evidence type="ECO:0000256" key="6">
    <source>
        <dbReference type="ARBA" id="ARBA00023235"/>
    </source>
</evidence>
<keyword evidence="6 11" id="KW-0413">Isomerase</keyword>
<dbReference type="CDD" id="cd03089">
    <property type="entry name" value="PMM_PGM"/>
    <property type="match status" value="1"/>
</dbReference>
<dbReference type="EMBL" id="UOFE01000044">
    <property type="protein sequence ID" value="VAW54800.1"/>
    <property type="molecule type" value="Genomic_DNA"/>
</dbReference>
<sequence length="457" mass="50764">MAITEEIFRAYDIRGVVENALTPDAVRQIGQAFATEALAQNQKTVVIGRDGRLSSPELSQRLSEGLRAGGCDVIDVGMVPTPVLYYATHKLKTGTGIMVTGSHNPPQYNGLKMLIDGNTLYGDSIKAFYHMIIEKRINSGEGTHTEVDVLPDYLDTIVNDIKLDKPLNIAVDCGNGVAGVLATELFTRLGCNVTELFCDVDGNFPNHHPDPSKPENLIDLQNAMRENTLDIGLAFDGDGDRVGILDDKQNILWADRQMMLYAEDVLKRKPGALIIYDIKSTTNLKTYIEDKGGEPLMWKTGHSFIKAKMKETGAELAGEMSGHIFFKERWFGFDDGLYSAARMLEIVSQRDSSTSEIFAALPDSFNTPELQINFEEGEHYKFMDKFISEAKFGDADTITIDGIRVNYAEGWGLIRPSNTTPCLVLRFEANDEDTLNKIQNIFREQLLAVDNSLSLPF</sequence>
<comment type="cofactor">
    <cofactor evidence="1">
        <name>Mg(2+)</name>
        <dbReference type="ChEBI" id="CHEBI:18420"/>
    </cofactor>
</comment>
<dbReference type="PRINTS" id="PR00509">
    <property type="entry name" value="PGMPMM"/>
</dbReference>
<protein>
    <submittedName>
        <fullName evidence="11">Phosphoglucomutase @ Phosphomannomutase</fullName>
        <ecNumber evidence="11">5.4.2.2</ecNumber>
        <ecNumber evidence="11">5.4.2.8</ecNumber>
    </submittedName>
</protein>
<dbReference type="Pfam" id="PF02879">
    <property type="entry name" value="PGM_PMM_II"/>
    <property type="match status" value="1"/>
</dbReference>
<dbReference type="Gene3D" id="3.40.120.10">
    <property type="entry name" value="Alpha-D-Glucose-1,6-Bisphosphate, subunit A, domain 3"/>
    <property type="match status" value="3"/>
</dbReference>
<comment type="similarity">
    <text evidence="2">Belongs to the phosphohexose mutase family.</text>
</comment>
<dbReference type="InterPro" id="IPR016055">
    <property type="entry name" value="A-D-PHexomutase_a/b/a-I/II/III"/>
</dbReference>
<dbReference type="FunFam" id="3.40.120.10:FF:000001">
    <property type="entry name" value="Phosphoglucosamine mutase"/>
    <property type="match status" value="1"/>
</dbReference>
<dbReference type="PANTHER" id="PTHR43771">
    <property type="entry name" value="PHOSPHOMANNOMUTASE"/>
    <property type="match status" value="1"/>
</dbReference>
<dbReference type="Pfam" id="PF02880">
    <property type="entry name" value="PGM_PMM_III"/>
    <property type="match status" value="1"/>
</dbReference>
<feature type="domain" description="Alpha-D-phosphohexomutase alpha/beta/alpha" evidence="8">
    <location>
        <begin position="6"/>
        <end position="120"/>
    </location>
</feature>
<proteinExistence type="inferred from homology"/>
<evidence type="ECO:0000256" key="5">
    <source>
        <dbReference type="ARBA" id="ARBA00022842"/>
    </source>
</evidence>
<evidence type="ECO:0000256" key="1">
    <source>
        <dbReference type="ARBA" id="ARBA00001946"/>
    </source>
</evidence>
<dbReference type="GO" id="GO:0005975">
    <property type="term" value="P:carbohydrate metabolic process"/>
    <property type="evidence" value="ECO:0007669"/>
    <property type="project" value="InterPro"/>
</dbReference>
<dbReference type="GO" id="GO:0000287">
    <property type="term" value="F:magnesium ion binding"/>
    <property type="evidence" value="ECO:0007669"/>
    <property type="project" value="InterPro"/>
</dbReference>
<keyword evidence="4" id="KW-0479">Metal-binding</keyword>
<dbReference type="Pfam" id="PF02878">
    <property type="entry name" value="PGM_PMM_I"/>
    <property type="match status" value="1"/>
</dbReference>
<dbReference type="InterPro" id="IPR005843">
    <property type="entry name" value="A-D-PHexomutase_C"/>
</dbReference>
<keyword evidence="3" id="KW-0597">Phosphoprotein</keyword>
<dbReference type="PANTHER" id="PTHR43771:SF2">
    <property type="entry name" value="PHOSPHOMANNOMUTASE_PHOSPHOGLUCOMUTASE"/>
    <property type="match status" value="1"/>
</dbReference>
<dbReference type="InterPro" id="IPR016066">
    <property type="entry name" value="A-D-PHexomutase_CS"/>
</dbReference>
<dbReference type="InterPro" id="IPR005844">
    <property type="entry name" value="A-D-PHexomutase_a/b/a-I"/>
</dbReference>
<feature type="domain" description="Alpha-D-phosphohexomutase alpha/beta/alpha" evidence="10">
    <location>
        <begin position="255"/>
        <end position="363"/>
    </location>
</feature>
<feature type="domain" description="Alpha-D-phosphohexomutase C-terminal" evidence="7">
    <location>
        <begin position="394"/>
        <end position="444"/>
    </location>
</feature>
<dbReference type="InterPro" id="IPR005841">
    <property type="entry name" value="Alpha-D-phosphohexomutase_SF"/>
</dbReference>
<feature type="domain" description="Alpha-D-phosphohexomutase alpha/beta/alpha" evidence="9">
    <location>
        <begin position="152"/>
        <end position="248"/>
    </location>
</feature>
<keyword evidence="5" id="KW-0460">Magnesium</keyword>
<dbReference type="SUPFAM" id="SSF53738">
    <property type="entry name" value="Phosphoglucomutase, first 3 domains"/>
    <property type="match status" value="3"/>
</dbReference>
<dbReference type="EC" id="5.4.2.8" evidence="11"/>
<evidence type="ECO:0000256" key="3">
    <source>
        <dbReference type="ARBA" id="ARBA00022553"/>
    </source>
</evidence>
<evidence type="ECO:0000256" key="2">
    <source>
        <dbReference type="ARBA" id="ARBA00010231"/>
    </source>
</evidence>
<dbReference type="GO" id="GO:0004615">
    <property type="term" value="F:phosphomannomutase activity"/>
    <property type="evidence" value="ECO:0007669"/>
    <property type="project" value="UniProtKB-EC"/>
</dbReference>
<dbReference type="InterPro" id="IPR005845">
    <property type="entry name" value="A-D-PHexomutase_a/b/a-II"/>
</dbReference>
<reference evidence="11" key="1">
    <citation type="submission" date="2018-06" db="EMBL/GenBank/DDBJ databases">
        <authorList>
            <person name="Zhirakovskaya E."/>
        </authorList>
    </citation>
    <scope>NUCLEOTIDE SEQUENCE</scope>
</reference>
<evidence type="ECO:0000259" key="10">
    <source>
        <dbReference type="Pfam" id="PF02880"/>
    </source>
</evidence>
<evidence type="ECO:0000259" key="8">
    <source>
        <dbReference type="Pfam" id="PF02878"/>
    </source>
</evidence>
<name>A0A3B0WQA2_9ZZZZ</name>
<dbReference type="InterPro" id="IPR005846">
    <property type="entry name" value="A-D-PHexomutase_a/b/a-III"/>
</dbReference>
<organism evidence="11">
    <name type="scientific">hydrothermal vent metagenome</name>
    <dbReference type="NCBI Taxonomy" id="652676"/>
    <lineage>
        <taxon>unclassified sequences</taxon>
        <taxon>metagenomes</taxon>
        <taxon>ecological metagenomes</taxon>
    </lineage>
</organism>
<evidence type="ECO:0000259" key="9">
    <source>
        <dbReference type="Pfam" id="PF02879"/>
    </source>
</evidence>
<dbReference type="InterPro" id="IPR036900">
    <property type="entry name" value="A-D-PHexomutase_C_sf"/>
</dbReference>
<dbReference type="AlphaFoldDB" id="A0A3B0WQA2"/>
<evidence type="ECO:0000313" key="11">
    <source>
        <dbReference type="EMBL" id="VAW54800.1"/>
    </source>
</evidence>